<comment type="similarity">
    <text evidence="8">Belongs to the binding-protein-dependent transport system permease family.</text>
</comment>
<feature type="transmembrane region" description="Helical" evidence="8">
    <location>
        <begin position="5"/>
        <end position="26"/>
    </location>
</feature>
<dbReference type="CDD" id="cd06261">
    <property type="entry name" value="TM_PBP2"/>
    <property type="match status" value="1"/>
</dbReference>
<keyword evidence="5 8" id="KW-0812">Transmembrane</keyword>
<feature type="transmembrane region" description="Helical" evidence="8">
    <location>
        <begin position="151"/>
        <end position="173"/>
    </location>
</feature>
<comment type="caution">
    <text evidence="10">The sequence shown here is derived from an EMBL/GenBank/DDBJ whole genome shotgun (WGS) entry which is preliminary data.</text>
</comment>
<dbReference type="EMBL" id="JAUDEO010000032">
    <property type="protein sequence ID" value="MDM8334160.1"/>
    <property type="molecule type" value="Genomic_DNA"/>
</dbReference>
<feature type="transmembrane region" description="Helical" evidence="8">
    <location>
        <begin position="63"/>
        <end position="83"/>
    </location>
</feature>
<dbReference type="PROSITE" id="PS50928">
    <property type="entry name" value="ABC_TM1"/>
    <property type="match status" value="1"/>
</dbReference>
<evidence type="ECO:0000256" key="1">
    <source>
        <dbReference type="ARBA" id="ARBA00004429"/>
    </source>
</evidence>
<reference evidence="10" key="1">
    <citation type="submission" date="2023-06" db="EMBL/GenBank/DDBJ databases">
        <title>Identification and characterization of horizontal gene transfer across gut microbiota members of farm animals based on homology search.</title>
        <authorList>
            <person name="Schwarzerova J."/>
            <person name="Nykrynova M."/>
            <person name="Jureckova K."/>
            <person name="Cejkova D."/>
            <person name="Rychlik I."/>
        </authorList>
    </citation>
    <scope>NUCLEOTIDE SEQUENCE</scope>
    <source>
        <strain evidence="10">105_WCHN</strain>
    </source>
</reference>
<feature type="domain" description="ABC transmembrane type-1" evidence="9">
    <location>
        <begin position="61"/>
        <end position="273"/>
    </location>
</feature>
<keyword evidence="4" id="KW-0997">Cell inner membrane</keyword>
<dbReference type="PANTHER" id="PTHR43357:SF4">
    <property type="entry name" value="INNER MEMBRANE ABC TRANSPORTER PERMEASE PROTEIN YDCV"/>
    <property type="match status" value="1"/>
</dbReference>
<keyword evidence="3" id="KW-1003">Cell membrane</keyword>
<organism evidence="10 11">
    <name type="scientific">Limosilactobacillus panis</name>
    <dbReference type="NCBI Taxonomy" id="47493"/>
    <lineage>
        <taxon>Bacteria</taxon>
        <taxon>Bacillati</taxon>
        <taxon>Bacillota</taxon>
        <taxon>Bacilli</taxon>
        <taxon>Lactobacillales</taxon>
        <taxon>Lactobacillaceae</taxon>
        <taxon>Limosilactobacillus</taxon>
    </lineage>
</organism>
<dbReference type="RefSeq" id="WP_289560483.1">
    <property type="nucleotide sequence ID" value="NZ_JAUDEO010000032.1"/>
</dbReference>
<comment type="subcellular location">
    <subcellularLocation>
        <location evidence="1">Cell inner membrane</location>
        <topology evidence="1">Multi-pass membrane protein</topology>
    </subcellularLocation>
    <subcellularLocation>
        <location evidence="8">Cell membrane</location>
        <topology evidence="8">Multi-pass membrane protein</topology>
    </subcellularLocation>
</comment>
<dbReference type="PANTHER" id="PTHR43357">
    <property type="entry name" value="INNER MEMBRANE ABC TRANSPORTER PERMEASE PROTEIN YDCV"/>
    <property type="match status" value="1"/>
</dbReference>
<keyword evidence="11" id="KW-1185">Reference proteome</keyword>
<accession>A0ABT7VN44</accession>
<feature type="transmembrane region" description="Helical" evidence="8">
    <location>
        <begin position="254"/>
        <end position="276"/>
    </location>
</feature>
<evidence type="ECO:0000313" key="11">
    <source>
        <dbReference type="Proteomes" id="UP001529423"/>
    </source>
</evidence>
<evidence type="ECO:0000256" key="3">
    <source>
        <dbReference type="ARBA" id="ARBA00022475"/>
    </source>
</evidence>
<dbReference type="Proteomes" id="UP001529423">
    <property type="component" value="Unassembled WGS sequence"/>
</dbReference>
<sequence>MKKKYLLLILPFVGLNSVVIIAALFQSIAISLGYYPVIGLRHLTLSYYFAVFSDRYFVRSLIYSLYLGLVSTVGALALGLVMAMALERVAGNHRWLARLFTVPITIPHIIVALMIMQLLTQSGLVSRVAYHLHLISSIDAFPLLVNDHWGISIIIVFLYKEIPYVAVTMLAILRQLQSGYTSVARNLGASRWQAFWHVTLPLVQPTLFTLFIILFCFTFANFEVPYILGNPGNETIALTIYDQFLQPDLQSRPAAFALNTILSVICLAATLLALLISRLLPGGKDRYQE</sequence>
<evidence type="ECO:0000313" key="10">
    <source>
        <dbReference type="EMBL" id="MDM8334160.1"/>
    </source>
</evidence>
<evidence type="ECO:0000259" key="9">
    <source>
        <dbReference type="PROSITE" id="PS50928"/>
    </source>
</evidence>
<name>A0ABT7VN44_9LACO</name>
<evidence type="ECO:0000256" key="8">
    <source>
        <dbReference type="RuleBase" id="RU363032"/>
    </source>
</evidence>
<evidence type="ECO:0000256" key="2">
    <source>
        <dbReference type="ARBA" id="ARBA00022448"/>
    </source>
</evidence>
<feature type="transmembrane region" description="Helical" evidence="8">
    <location>
        <begin position="95"/>
        <end position="116"/>
    </location>
</feature>
<evidence type="ECO:0000256" key="5">
    <source>
        <dbReference type="ARBA" id="ARBA00022692"/>
    </source>
</evidence>
<evidence type="ECO:0000256" key="4">
    <source>
        <dbReference type="ARBA" id="ARBA00022519"/>
    </source>
</evidence>
<keyword evidence="7 8" id="KW-0472">Membrane</keyword>
<proteinExistence type="inferred from homology"/>
<evidence type="ECO:0000256" key="7">
    <source>
        <dbReference type="ARBA" id="ARBA00023136"/>
    </source>
</evidence>
<reference evidence="10" key="2">
    <citation type="submission" date="2023-06" db="EMBL/GenBank/DDBJ databases">
        <authorList>
            <person name="Zeman M."/>
            <person name="Kubasova T."/>
            <person name="Jahodarova E."/>
            <person name="Nykrynova M."/>
            <person name="Rychlik I."/>
        </authorList>
    </citation>
    <scope>NUCLEOTIDE SEQUENCE</scope>
    <source>
        <strain evidence="10">105_WCHN</strain>
    </source>
</reference>
<feature type="transmembrane region" description="Helical" evidence="8">
    <location>
        <begin position="194"/>
        <end position="220"/>
    </location>
</feature>
<keyword evidence="6 8" id="KW-1133">Transmembrane helix</keyword>
<protein>
    <submittedName>
        <fullName evidence="10">ABC transporter permease subunit</fullName>
    </submittedName>
</protein>
<dbReference type="Pfam" id="PF00528">
    <property type="entry name" value="BPD_transp_1"/>
    <property type="match status" value="1"/>
</dbReference>
<evidence type="ECO:0000256" key="6">
    <source>
        <dbReference type="ARBA" id="ARBA00022989"/>
    </source>
</evidence>
<keyword evidence="2 8" id="KW-0813">Transport</keyword>
<dbReference type="InterPro" id="IPR000515">
    <property type="entry name" value="MetI-like"/>
</dbReference>
<gene>
    <name evidence="10" type="ORF">QUW46_06200</name>
</gene>